<gene>
    <name evidence="2" type="ORF">CRE_31274</name>
</gene>
<sequence>MGQRRLFAKYPKKPEPLPKKKKEEVVEWTPDYVFWRWLKLTIFFSITFLILFYYEEVHLASERRKKSNNDGL</sequence>
<dbReference type="EMBL" id="DS268455">
    <property type="protein sequence ID" value="EFP04650.1"/>
    <property type="molecule type" value="Genomic_DNA"/>
</dbReference>
<proteinExistence type="predicted"/>
<reference evidence="2" key="1">
    <citation type="submission" date="2007-07" db="EMBL/GenBank/DDBJ databases">
        <title>PCAP assembly of the Caenorhabditis remanei genome.</title>
        <authorList>
            <consortium name="The Caenorhabditis remanei Sequencing Consortium"/>
            <person name="Wilson R.K."/>
        </authorList>
    </citation>
    <scope>NUCLEOTIDE SEQUENCE [LARGE SCALE GENOMIC DNA]</scope>
    <source>
        <strain evidence="2">PB4641</strain>
    </source>
</reference>
<evidence type="ECO:0000313" key="3">
    <source>
        <dbReference type="Proteomes" id="UP000008281"/>
    </source>
</evidence>
<protein>
    <submittedName>
        <fullName evidence="2">Uncharacterized protein</fullName>
    </submittedName>
</protein>
<evidence type="ECO:0000256" key="1">
    <source>
        <dbReference type="SAM" id="Phobius"/>
    </source>
</evidence>
<keyword evidence="1" id="KW-0472">Membrane</keyword>
<feature type="transmembrane region" description="Helical" evidence="1">
    <location>
        <begin position="34"/>
        <end position="54"/>
    </location>
</feature>
<keyword evidence="3" id="KW-1185">Reference proteome</keyword>
<keyword evidence="1" id="KW-0812">Transmembrane</keyword>
<dbReference type="AlphaFoldDB" id="E3MLK6"/>
<dbReference type="InParanoid" id="E3MLK6"/>
<dbReference type="HOGENOM" id="CLU_2742472_0_0_1"/>
<organism evidence="3">
    <name type="scientific">Caenorhabditis remanei</name>
    <name type="common">Caenorhabditis vulgaris</name>
    <dbReference type="NCBI Taxonomy" id="31234"/>
    <lineage>
        <taxon>Eukaryota</taxon>
        <taxon>Metazoa</taxon>
        <taxon>Ecdysozoa</taxon>
        <taxon>Nematoda</taxon>
        <taxon>Chromadorea</taxon>
        <taxon>Rhabditida</taxon>
        <taxon>Rhabditina</taxon>
        <taxon>Rhabditomorpha</taxon>
        <taxon>Rhabditoidea</taxon>
        <taxon>Rhabditidae</taxon>
        <taxon>Peloderinae</taxon>
        <taxon>Caenorhabditis</taxon>
    </lineage>
</organism>
<keyword evidence="1" id="KW-1133">Transmembrane helix</keyword>
<accession>E3MLK6</accession>
<name>E3MLK6_CAERE</name>
<dbReference type="Proteomes" id="UP000008281">
    <property type="component" value="Unassembled WGS sequence"/>
</dbReference>
<evidence type="ECO:0000313" key="2">
    <source>
        <dbReference type="EMBL" id="EFP04650.1"/>
    </source>
</evidence>